<dbReference type="InterPro" id="IPR050188">
    <property type="entry name" value="RluA_PseudoU_synthase"/>
</dbReference>
<dbReference type="Gene3D" id="3.30.2350.10">
    <property type="entry name" value="Pseudouridine synthase"/>
    <property type="match status" value="1"/>
</dbReference>
<dbReference type="InterPro" id="IPR020103">
    <property type="entry name" value="PsdUridine_synth_cat_dom_sf"/>
</dbReference>
<feature type="domain" description="Pseudouridine synthase RsuA/RluA-like" evidence="10">
    <location>
        <begin position="26"/>
        <end position="186"/>
    </location>
</feature>
<evidence type="ECO:0000256" key="6">
    <source>
        <dbReference type="ARBA" id="ARBA00040675"/>
    </source>
</evidence>
<evidence type="ECO:0000313" key="11">
    <source>
        <dbReference type="EMBL" id="BCD99144.1"/>
    </source>
</evidence>
<reference evidence="11 12" key="1">
    <citation type="journal article" date="2022" name="IScience">
        <title>An ultrasensitive nanofiber-based assay for enzymatic hydrolysis and deep-sea microbial degradation of cellulose.</title>
        <authorList>
            <person name="Tsudome M."/>
            <person name="Tachioka M."/>
            <person name="Miyazaki M."/>
            <person name="Uchimura K."/>
            <person name="Tsuda M."/>
            <person name="Takaki Y."/>
            <person name="Deguchi S."/>
        </authorList>
    </citation>
    <scope>NUCLEOTIDE SEQUENCE [LARGE SCALE GENOMIC DNA]</scope>
    <source>
        <strain evidence="11 12">GE09</strain>
    </source>
</reference>
<dbReference type="SUPFAM" id="SSF55120">
    <property type="entry name" value="Pseudouridine synthase"/>
    <property type="match status" value="1"/>
</dbReference>
<dbReference type="EC" id="5.4.99.26" evidence="5"/>
<evidence type="ECO:0000313" key="12">
    <source>
        <dbReference type="Proteomes" id="UP001320119"/>
    </source>
</evidence>
<dbReference type="AlphaFoldDB" id="A0AAN1WKA7"/>
<dbReference type="GO" id="GO:0000455">
    <property type="term" value="P:enzyme-directed rRNA pseudouridine synthesis"/>
    <property type="evidence" value="ECO:0007669"/>
    <property type="project" value="TreeGrafter"/>
</dbReference>
<dbReference type="GO" id="GO:0003723">
    <property type="term" value="F:RNA binding"/>
    <property type="evidence" value="ECO:0007669"/>
    <property type="project" value="InterPro"/>
</dbReference>
<keyword evidence="12" id="KW-1185">Reference proteome</keyword>
<keyword evidence="2 11" id="KW-0413">Isomerase</keyword>
<dbReference type="GO" id="GO:0160149">
    <property type="term" value="F:tRNA pseudouridine(65) synthase activity"/>
    <property type="evidence" value="ECO:0007669"/>
    <property type="project" value="UniProtKB-EC"/>
</dbReference>
<evidence type="ECO:0000259" key="10">
    <source>
        <dbReference type="Pfam" id="PF00849"/>
    </source>
</evidence>
<dbReference type="InterPro" id="IPR006145">
    <property type="entry name" value="PsdUridine_synth_RsuA/RluA"/>
</dbReference>
<sequence>MNNIKSASDASFEQPALNILYEDDALVAVCKPEGLLVHKSNIDKHETVFLLQQLRDQIGCYIYPIHRLDKPTSGVIVFAKTPEVAAAIKLQMESNRATKEYLLLCRGYCPESGRIDHPLKPIVDFKNKRGKPQAQKPAQEAVTDFERLATIEISAAIDKYPTSRFSLVKARLQTGRKHQIRRHFKHLSHPIIGCPKYGKSKYNHYFAQHFGAGRLLLHAHQLVLEHPVSGEELVFCANLEGAFLSVIERFGWLDLVTANDALEGCF</sequence>
<protein>
    <recommendedName>
        <fullName evidence="6">tRNA pseudouridine synthase C</fullName>
        <ecNumber evidence="5">5.4.99.26</ecNumber>
    </recommendedName>
    <alternativeName>
        <fullName evidence="8">tRNA pseudouridine(65) synthase</fullName>
    </alternativeName>
    <alternativeName>
        <fullName evidence="9">tRNA pseudouridylate synthase C</fullName>
    </alternativeName>
    <alternativeName>
        <fullName evidence="7">tRNA-uridine isomerase C</fullName>
    </alternativeName>
</protein>
<dbReference type="EMBL" id="AP023086">
    <property type="protein sequence ID" value="BCD99144.1"/>
    <property type="molecule type" value="Genomic_DNA"/>
</dbReference>
<accession>A0AAN1WKA7</accession>
<organism evidence="11 12">
    <name type="scientific">Marinagarivorans cellulosilyticus</name>
    <dbReference type="NCBI Taxonomy" id="2721545"/>
    <lineage>
        <taxon>Bacteria</taxon>
        <taxon>Pseudomonadati</taxon>
        <taxon>Pseudomonadota</taxon>
        <taxon>Gammaproteobacteria</taxon>
        <taxon>Cellvibrionales</taxon>
        <taxon>Cellvibrionaceae</taxon>
        <taxon>Marinagarivorans</taxon>
    </lineage>
</organism>
<dbReference type="PANTHER" id="PTHR21600">
    <property type="entry name" value="MITOCHONDRIAL RNA PSEUDOURIDINE SYNTHASE"/>
    <property type="match status" value="1"/>
</dbReference>
<dbReference type="KEGG" id="marq:MARGE09_P3345"/>
<dbReference type="Proteomes" id="UP001320119">
    <property type="component" value="Chromosome"/>
</dbReference>
<evidence type="ECO:0000256" key="9">
    <source>
        <dbReference type="ARBA" id="ARBA00043049"/>
    </source>
</evidence>
<dbReference type="GO" id="GO:0008033">
    <property type="term" value="P:tRNA processing"/>
    <property type="evidence" value="ECO:0007669"/>
    <property type="project" value="UniProtKB-KW"/>
</dbReference>
<dbReference type="RefSeq" id="WP_236984104.1">
    <property type="nucleotide sequence ID" value="NZ_AP023086.1"/>
</dbReference>
<dbReference type="Pfam" id="PF00849">
    <property type="entry name" value="PseudoU_synth_2"/>
    <property type="match status" value="1"/>
</dbReference>
<evidence type="ECO:0000256" key="1">
    <source>
        <dbReference type="ARBA" id="ARBA00022694"/>
    </source>
</evidence>
<proteinExistence type="predicted"/>
<gene>
    <name evidence="11" type="ORF">MARGE09_P3345</name>
</gene>
<evidence type="ECO:0000256" key="2">
    <source>
        <dbReference type="ARBA" id="ARBA00023235"/>
    </source>
</evidence>
<comment type="catalytic activity">
    <reaction evidence="3">
        <text>uridine(65) in tRNA = pseudouridine(65) in tRNA</text>
        <dbReference type="Rhea" id="RHEA:42536"/>
        <dbReference type="Rhea" id="RHEA-COMP:10103"/>
        <dbReference type="Rhea" id="RHEA-COMP:10104"/>
        <dbReference type="ChEBI" id="CHEBI:65314"/>
        <dbReference type="ChEBI" id="CHEBI:65315"/>
        <dbReference type="EC" id="5.4.99.26"/>
    </reaction>
</comment>
<dbReference type="PROSITE" id="PS01129">
    <property type="entry name" value="PSI_RLU"/>
    <property type="match status" value="1"/>
</dbReference>
<evidence type="ECO:0000256" key="7">
    <source>
        <dbReference type="ARBA" id="ARBA00041803"/>
    </source>
</evidence>
<dbReference type="InterPro" id="IPR006224">
    <property type="entry name" value="PsdUridine_synth_RluA-like_CS"/>
</dbReference>
<name>A0AAN1WKA7_9GAMM</name>
<evidence type="ECO:0000256" key="8">
    <source>
        <dbReference type="ARBA" id="ARBA00041975"/>
    </source>
</evidence>
<evidence type="ECO:0000256" key="5">
    <source>
        <dbReference type="ARBA" id="ARBA00038943"/>
    </source>
</evidence>
<evidence type="ECO:0000256" key="3">
    <source>
        <dbReference type="ARBA" id="ARBA00036607"/>
    </source>
</evidence>
<comment type="function">
    <text evidence="4">Responsible for synthesis of pseudouridine from uracil-65 in transfer RNAs.</text>
</comment>
<keyword evidence="1" id="KW-0819">tRNA processing</keyword>
<dbReference type="PANTHER" id="PTHR21600:SF56">
    <property type="entry name" value="TRNA PSEUDOURIDINE SYNTHASE C"/>
    <property type="match status" value="1"/>
</dbReference>
<evidence type="ECO:0000256" key="4">
    <source>
        <dbReference type="ARBA" id="ARBA00037670"/>
    </source>
</evidence>